<dbReference type="InterPro" id="IPR004686">
    <property type="entry name" value="Mtc"/>
</dbReference>
<evidence type="ECO:0000313" key="10">
    <source>
        <dbReference type="Proteomes" id="UP000887574"/>
    </source>
</evidence>
<keyword evidence="5" id="KW-0029">Amino-acid transport</keyword>
<reference evidence="11" key="1">
    <citation type="submission" date="2022-11" db="UniProtKB">
        <authorList>
            <consortium name="WormBaseParasite"/>
        </authorList>
    </citation>
    <scope>IDENTIFICATION</scope>
</reference>
<feature type="transmembrane region" description="Helical" evidence="9">
    <location>
        <begin position="95"/>
        <end position="116"/>
    </location>
</feature>
<feature type="transmembrane region" description="Helical" evidence="9">
    <location>
        <begin position="157"/>
        <end position="176"/>
    </location>
</feature>
<dbReference type="Pfam" id="PF03820">
    <property type="entry name" value="SFXNs"/>
    <property type="match status" value="1"/>
</dbReference>
<evidence type="ECO:0000256" key="4">
    <source>
        <dbReference type="ARBA" id="ARBA00022692"/>
    </source>
</evidence>
<comment type="similarity">
    <text evidence="2 9">Belongs to the sideroflexin family.</text>
</comment>
<keyword evidence="3" id="KW-0813">Transport</keyword>
<evidence type="ECO:0000256" key="2">
    <source>
        <dbReference type="ARBA" id="ARBA00005974"/>
    </source>
</evidence>
<evidence type="ECO:0000256" key="5">
    <source>
        <dbReference type="ARBA" id="ARBA00022970"/>
    </source>
</evidence>
<keyword evidence="8 9" id="KW-0472">Membrane</keyword>
<accession>A0A915CMQ3</accession>
<proteinExistence type="inferred from homology"/>
<comment type="caution">
    <text evidence="9">Lacks conserved residue(s) required for the propagation of feature annotation.</text>
</comment>
<name>A0A915CMQ3_9BILA</name>
<keyword evidence="7 9" id="KW-0496">Mitochondrion</keyword>
<evidence type="ECO:0000256" key="3">
    <source>
        <dbReference type="ARBA" id="ARBA00022448"/>
    </source>
</evidence>
<dbReference type="WBParaSite" id="jg10273">
    <property type="protein sequence ID" value="jg10273"/>
    <property type="gene ID" value="jg10273"/>
</dbReference>
<organism evidence="10 11">
    <name type="scientific">Ditylenchus dipsaci</name>
    <dbReference type="NCBI Taxonomy" id="166011"/>
    <lineage>
        <taxon>Eukaryota</taxon>
        <taxon>Metazoa</taxon>
        <taxon>Ecdysozoa</taxon>
        <taxon>Nematoda</taxon>
        <taxon>Chromadorea</taxon>
        <taxon>Rhabditida</taxon>
        <taxon>Tylenchina</taxon>
        <taxon>Tylenchomorpha</taxon>
        <taxon>Sphaerularioidea</taxon>
        <taxon>Anguinidae</taxon>
        <taxon>Anguininae</taxon>
        <taxon>Ditylenchus</taxon>
    </lineage>
</organism>
<feature type="transmembrane region" description="Helical" evidence="9">
    <location>
        <begin position="277"/>
        <end position="301"/>
    </location>
</feature>
<dbReference type="Proteomes" id="UP000887574">
    <property type="component" value="Unplaced"/>
</dbReference>
<evidence type="ECO:0000256" key="7">
    <source>
        <dbReference type="ARBA" id="ARBA00023128"/>
    </source>
</evidence>
<dbReference type="PANTHER" id="PTHR11153:SF6">
    <property type="entry name" value="SIDEROFLEXIN-5"/>
    <property type="match status" value="1"/>
</dbReference>
<dbReference type="GO" id="GO:1990542">
    <property type="term" value="P:mitochondrial transmembrane transport"/>
    <property type="evidence" value="ECO:0007669"/>
    <property type="project" value="TreeGrafter"/>
</dbReference>
<dbReference type="AlphaFoldDB" id="A0A915CMQ3"/>
<dbReference type="GO" id="GO:0005743">
    <property type="term" value="C:mitochondrial inner membrane"/>
    <property type="evidence" value="ECO:0007669"/>
    <property type="project" value="TreeGrafter"/>
</dbReference>
<dbReference type="NCBIfam" id="TIGR00798">
    <property type="entry name" value="mtc"/>
    <property type="match status" value="1"/>
</dbReference>
<comment type="subcellular location">
    <subcellularLocation>
        <location evidence="1 9">Mitochondrion membrane</location>
        <topology evidence="1 9">Multi-pass membrane protein</topology>
    </subcellularLocation>
</comment>
<evidence type="ECO:0000313" key="11">
    <source>
        <dbReference type="WBParaSite" id="jg10273"/>
    </source>
</evidence>
<dbReference type="PANTHER" id="PTHR11153">
    <property type="entry name" value="SIDEROFLEXIN"/>
    <property type="match status" value="1"/>
</dbReference>
<sequence>MEEKVLGFTKYPPFQLNKPRFPQDSFLGRYLYYLDVIDPRTLLLSQEKVAESLELLKTYSANPKTSAIPNEELWKAQKVKQAIYHPDTGQKIFPAFRMSGFVPFGWITGLVTGMLLPNPSWPTLLFWQWANQSHNACVNYANRNATKEQPFQIYVKAYAAAVLAAVGVSSGLTYVIRNANSLSPAKKLIIQRFVPLPATSLASTLNVLCMRGPELETGIDVYEDNGKCIGTSKVAAKRAVTETAITRAFLPVPLLLIPPCIMPFLERIKVIQRRPAVHLLVNAVVCTISFGFSLPIALALFPQTSSIAVSDLEKELQKNTTDSVLYYNKGL</sequence>
<keyword evidence="6 9" id="KW-1133">Transmembrane helix</keyword>
<keyword evidence="10" id="KW-1185">Reference proteome</keyword>
<protein>
    <recommendedName>
        <fullName evidence="9">Sidoreflexin</fullName>
    </recommendedName>
</protein>
<evidence type="ECO:0000256" key="9">
    <source>
        <dbReference type="RuleBase" id="RU362000"/>
    </source>
</evidence>
<dbReference type="GO" id="GO:0015075">
    <property type="term" value="F:monoatomic ion transmembrane transporter activity"/>
    <property type="evidence" value="ECO:0007669"/>
    <property type="project" value="InterPro"/>
</dbReference>
<dbReference type="GO" id="GO:0006865">
    <property type="term" value="P:amino acid transport"/>
    <property type="evidence" value="ECO:0007669"/>
    <property type="project" value="UniProtKB-KW"/>
</dbReference>
<evidence type="ECO:0000256" key="1">
    <source>
        <dbReference type="ARBA" id="ARBA00004225"/>
    </source>
</evidence>
<keyword evidence="4 9" id="KW-0812">Transmembrane</keyword>
<evidence type="ECO:0000256" key="6">
    <source>
        <dbReference type="ARBA" id="ARBA00022989"/>
    </source>
</evidence>
<evidence type="ECO:0000256" key="8">
    <source>
        <dbReference type="ARBA" id="ARBA00023136"/>
    </source>
</evidence>